<accession>A0AAD5MJL3</accession>
<comment type="caution">
    <text evidence="1">The sequence shown here is derived from an EMBL/GenBank/DDBJ whole genome shotgun (WGS) entry which is preliminary data.</text>
</comment>
<feature type="non-terminal residue" evidence="1">
    <location>
        <position position="1"/>
    </location>
</feature>
<sequence>MDGLALFSGGMNIVMSSRSGPSGSQPRPCVAKQILPERSLFMKIFSLKNMAKILKSTSMISVLTVVLALGCLPPFVRRGGNAGGAGMMGTQKCVTGQKHSFDVREMAMCTMQQNIPMEAMPVPQQHQMLSESIK</sequence>
<dbReference type="EMBL" id="JAHQIW010003254">
    <property type="protein sequence ID" value="KAJ1357908.1"/>
    <property type="molecule type" value="Genomic_DNA"/>
</dbReference>
<name>A0AAD5MJL3_PARTN</name>
<proteinExistence type="predicted"/>
<evidence type="ECO:0000313" key="2">
    <source>
        <dbReference type="Proteomes" id="UP001196413"/>
    </source>
</evidence>
<organism evidence="1 2">
    <name type="scientific">Parelaphostrongylus tenuis</name>
    <name type="common">Meningeal worm</name>
    <dbReference type="NCBI Taxonomy" id="148309"/>
    <lineage>
        <taxon>Eukaryota</taxon>
        <taxon>Metazoa</taxon>
        <taxon>Ecdysozoa</taxon>
        <taxon>Nematoda</taxon>
        <taxon>Chromadorea</taxon>
        <taxon>Rhabditida</taxon>
        <taxon>Rhabditina</taxon>
        <taxon>Rhabditomorpha</taxon>
        <taxon>Strongyloidea</taxon>
        <taxon>Metastrongylidae</taxon>
        <taxon>Parelaphostrongylus</taxon>
    </lineage>
</organism>
<reference evidence="1" key="1">
    <citation type="submission" date="2021-06" db="EMBL/GenBank/DDBJ databases">
        <title>Parelaphostrongylus tenuis whole genome reference sequence.</title>
        <authorList>
            <person name="Garwood T.J."/>
            <person name="Larsen P.A."/>
            <person name="Fountain-Jones N.M."/>
            <person name="Garbe J.R."/>
            <person name="Macchietto M.G."/>
            <person name="Kania S.A."/>
            <person name="Gerhold R.W."/>
            <person name="Richards J.E."/>
            <person name="Wolf T.M."/>
        </authorList>
    </citation>
    <scope>NUCLEOTIDE SEQUENCE</scope>
    <source>
        <strain evidence="1">MNPRO001-30</strain>
        <tissue evidence="1">Meninges</tissue>
    </source>
</reference>
<dbReference type="AlphaFoldDB" id="A0AAD5MJL3"/>
<protein>
    <submittedName>
        <fullName evidence="1">Uncharacterized protein</fullName>
    </submittedName>
</protein>
<gene>
    <name evidence="1" type="ORF">KIN20_016174</name>
</gene>
<evidence type="ECO:0000313" key="1">
    <source>
        <dbReference type="EMBL" id="KAJ1357908.1"/>
    </source>
</evidence>
<keyword evidence="2" id="KW-1185">Reference proteome</keyword>
<dbReference type="Proteomes" id="UP001196413">
    <property type="component" value="Unassembled WGS sequence"/>
</dbReference>